<name>A0A1J4QEZ8_9GAMM</name>
<keyword evidence="7" id="KW-1185">Reference proteome</keyword>
<dbReference type="STRING" id="1414654.BFR47_12665"/>
<dbReference type="Gene3D" id="3.40.190.10">
    <property type="entry name" value="Periplasmic binding protein-like II"/>
    <property type="match status" value="2"/>
</dbReference>
<dbReference type="InterPro" id="IPR036390">
    <property type="entry name" value="WH_DNA-bd_sf"/>
</dbReference>
<dbReference type="InterPro" id="IPR058163">
    <property type="entry name" value="LysR-type_TF_proteobact-type"/>
</dbReference>
<dbReference type="OrthoDB" id="6787458at2"/>
<dbReference type="GO" id="GO:0006351">
    <property type="term" value="P:DNA-templated transcription"/>
    <property type="evidence" value="ECO:0007669"/>
    <property type="project" value="TreeGrafter"/>
</dbReference>
<sequence length="311" mass="35069">MEQASHHRLPKLSNILAFETAAKTGSLASAADTLCITPAAVSQQIRQLEEHLGVKLFVRSKSGVELTEPGISYLAFAQEAFETLRVAQQNMAQYQGEHTLTITALPALASRWLMPRLYQWMDRHPEIDLRIQATHSLTDFNTNPTDFYLSFGDEHYPQQDKIELFRDSVIPVCSPTLLKAPLPLDNPEQLFDYPMIHVDWGRDGRFLPDWSEWLLAASITTRPPNPGPSFNLTAMAIDAAVAGRGILLGQQSLIREELQQGKLVTLSSLALPLNKSYFLIYPKRILDKPKAQELLDWLRQQADNDRNLRIG</sequence>
<gene>
    <name evidence="6" type="ORF">BFR47_12665</name>
</gene>
<dbReference type="Gene3D" id="1.10.10.10">
    <property type="entry name" value="Winged helix-like DNA-binding domain superfamily/Winged helix DNA-binding domain"/>
    <property type="match status" value="1"/>
</dbReference>
<dbReference type="PANTHER" id="PTHR30537">
    <property type="entry name" value="HTH-TYPE TRANSCRIPTIONAL REGULATOR"/>
    <property type="match status" value="1"/>
</dbReference>
<dbReference type="EMBL" id="MDKE01000014">
    <property type="protein sequence ID" value="OIN11041.1"/>
    <property type="molecule type" value="Genomic_DNA"/>
</dbReference>
<dbReference type="GO" id="GO:0003700">
    <property type="term" value="F:DNA-binding transcription factor activity"/>
    <property type="evidence" value="ECO:0007669"/>
    <property type="project" value="InterPro"/>
</dbReference>
<reference evidence="6 7" key="1">
    <citation type="submission" date="2016-07" db="EMBL/GenBank/DDBJ databases">
        <title>Draft Genome Sequence of Oceanisphaera psychrotolerans, isolated from coastal sediment samples.</title>
        <authorList>
            <person name="Zhuo S."/>
            <person name="Ruan Z."/>
        </authorList>
    </citation>
    <scope>NUCLEOTIDE SEQUENCE [LARGE SCALE GENOMIC DNA]</scope>
    <source>
        <strain evidence="6 7">LAM-WHM-ZC</strain>
    </source>
</reference>
<dbReference type="SUPFAM" id="SSF53850">
    <property type="entry name" value="Periplasmic binding protein-like II"/>
    <property type="match status" value="1"/>
</dbReference>
<protein>
    <submittedName>
        <fullName evidence="6">DNA-binding transcriptional regulator</fullName>
    </submittedName>
</protein>
<evidence type="ECO:0000259" key="5">
    <source>
        <dbReference type="PROSITE" id="PS50931"/>
    </source>
</evidence>
<dbReference type="Pfam" id="PF03466">
    <property type="entry name" value="LysR_substrate"/>
    <property type="match status" value="1"/>
</dbReference>
<dbReference type="InterPro" id="IPR005119">
    <property type="entry name" value="LysR_subst-bd"/>
</dbReference>
<dbReference type="GO" id="GO:0043565">
    <property type="term" value="F:sequence-specific DNA binding"/>
    <property type="evidence" value="ECO:0007669"/>
    <property type="project" value="TreeGrafter"/>
</dbReference>
<evidence type="ECO:0000256" key="4">
    <source>
        <dbReference type="ARBA" id="ARBA00023163"/>
    </source>
</evidence>
<evidence type="ECO:0000256" key="3">
    <source>
        <dbReference type="ARBA" id="ARBA00023125"/>
    </source>
</evidence>
<accession>A0A1J4QEZ8</accession>
<evidence type="ECO:0000313" key="7">
    <source>
        <dbReference type="Proteomes" id="UP000243073"/>
    </source>
</evidence>
<dbReference type="PROSITE" id="PS50931">
    <property type="entry name" value="HTH_LYSR"/>
    <property type="match status" value="1"/>
</dbReference>
<comment type="similarity">
    <text evidence="1">Belongs to the LysR transcriptional regulatory family.</text>
</comment>
<keyword evidence="2" id="KW-0805">Transcription regulation</keyword>
<dbReference type="PRINTS" id="PR00039">
    <property type="entry name" value="HTHLYSR"/>
</dbReference>
<dbReference type="CDD" id="cd08432">
    <property type="entry name" value="PBP2_GcdR_TrpI_HvrB_AmpR_like"/>
    <property type="match status" value="1"/>
</dbReference>
<dbReference type="Pfam" id="PF00126">
    <property type="entry name" value="HTH_1"/>
    <property type="match status" value="1"/>
</dbReference>
<evidence type="ECO:0000313" key="6">
    <source>
        <dbReference type="EMBL" id="OIN11041.1"/>
    </source>
</evidence>
<dbReference type="SUPFAM" id="SSF46785">
    <property type="entry name" value="Winged helix' DNA-binding domain"/>
    <property type="match status" value="1"/>
</dbReference>
<keyword evidence="3 6" id="KW-0238">DNA-binding</keyword>
<dbReference type="InterPro" id="IPR036388">
    <property type="entry name" value="WH-like_DNA-bd_sf"/>
</dbReference>
<organism evidence="6 7">
    <name type="scientific">Oceanisphaera psychrotolerans</name>
    <dbReference type="NCBI Taxonomy" id="1414654"/>
    <lineage>
        <taxon>Bacteria</taxon>
        <taxon>Pseudomonadati</taxon>
        <taxon>Pseudomonadota</taxon>
        <taxon>Gammaproteobacteria</taxon>
        <taxon>Aeromonadales</taxon>
        <taxon>Aeromonadaceae</taxon>
        <taxon>Oceanisphaera</taxon>
    </lineage>
</organism>
<comment type="caution">
    <text evidence="6">The sequence shown here is derived from an EMBL/GenBank/DDBJ whole genome shotgun (WGS) entry which is preliminary data.</text>
</comment>
<dbReference type="PANTHER" id="PTHR30537:SF74">
    <property type="entry name" value="HTH-TYPE TRANSCRIPTIONAL REGULATOR TRPI"/>
    <property type="match status" value="1"/>
</dbReference>
<dbReference type="AlphaFoldDB" id="A0A1J4QEZ8"/>
<proteinExistence type="inferred from homology"/>
<feature type="domain" description="HTH lysR-type" evidence="5">
    <location>
        <begin position="10"/>
        <end position="67"/>
    </location>
</feature>
<evidence type="ECO:0000256" key="1">
    <source>
        <dbReference type="ARBA" id="ARBA00009437"/>
    </source>
</evidence>
<dbReference type="FunFam" id="1.10.10.10:FF:000001">
    <property type="entry name" value="LysR family transcriptional regulator"/>
    <property type="match status" value="1"/>
</dbReference>
<keyword evidence="4" id="KW-0804">Transcription</keyword>
<dbReference type="Proteomes" id="UP000243073">
    <property type="component" value="Unassembled WGS sequence"/>
</dbReference>
<evidence type="ECO:0000256" key="2">
    <source>
        <dbReference type="ARBA" id="ARBA00023015"/>
    </source>
</evidence>
<dbReference type="RefSeq" id="WP_071472385.1">
    <property type="nucleotide sequence ID" value="NZ_MDKE01000014.1"/>
</dbReference>
<dbReference type="InterPro" id="IPR000847">
    <property type="entry name" value="LysR_HTH_N"/>
</dbReference>